<proteinExistence type="predicted"/>
<evidence type="ECO:0000313" key="3">
    <source>
        <dbReference type="Proteomes" id="UP001497744"/>
    </source>
</evidence>
<dbReference type="Proteomes" id="UP001497744">
    <property type="component" value="Unassembled WGS sequence"/>
</dbReference>
<keyword evidence="3" id="KW-1185">Reference proteome</keyword>
<organism evidence="2 3">
    <name type="scientific">Babesia caballi</name>
    <dbReference type="NCBI Taxonomy" id="5871"/>
    <lineage>
        <taxon>Eukaryota</taxon>
        <taxon>Sar</taxon>
        <taxon>Alveolata</taxon>
        <taxon>Apicomplexa</taxon>
        <taxon>Aconoidasida</taxon>
        <taxon>Piroplasmida</taxon>
        <taxon>Babesiidae</taxon>
        <taxon>Babesia</taxon>
    </lineage>
</organism>
<protein>
    <submittedName>
        <fullName evidence="2">Microfibrillar-associated protein</fullName>
    </submittedName>
</protein>
<accession>A0AAV4LX32</accession>
<dbReference type="GeneID" id="94196095"/>
<feature type="region of interest" description="Disordered" evidence="1">
    <location>
        <begin position="12"/>
        <end position="72"/>
    </location>
</feature>
<evidence type="ECO:0000313" key="2">
    <source>
        <dbReference type="EMBL" id="GIX64614.1"/>
    </source>
</evidence>
<comment type="caution">
    <text evidence="2">The sequence shown here is derived from an EMBL/GenBank/DDBJ whole genome shotgun (WGS) entry which is preliminary data.</text>
</comment>
<name>A0AAV4LX32_BABCB</name>
<gene>
    <name evidence="2" type="ORF">BcabD6B2_40490</name>
</gene>
<sequence length="84" mass="9334">MSALELFRFLGEDLNRPPSPSRDVLKRRKVSQGPRGTRYWPGKAPDYAGDAESSSDDDSSAEPEVAQAALEQDRRYSRYTAISG</sequence>
<evidence type="ECO:0000256" key="1">
    <source>
        <dbReference type="SAM" id="MobiDB-lite"/>
    </source>
</evidence>
<dbReference type="RefSeq" id="XP_067716683.1">
    <property type="nucleotide sequence ID" value="XM_067860582.1"/>
</dbReference>
<dbReference type="EMBL" id="BPLF01000003">
    <property type="protein sequence ID" value="GIX64614.1"/>
    <property type="molecule type" value="Genomic_DNA"/>
</dbReference>
<reference evidence="2 3" key="1">
    <citation type="submission" date="2021-06" db="EMBL/GenBank/DDBJ databases">
        <title>Genome sequence of Babesia caballi.</title>
        <authorList>
            <person name="Yamagishi J."/>
            <person name="Kidaka T."/>
            <person name="Ochi A."/>
        </authorList>
    </citation>
    <scope>NUCLEOTIDE SEQUENCE [LARGE SCALE GENOMIC DNA]</scope>
    <source>
        <strain evidence="2">USDA-D6B2</strain>
    </source>
</reference>
<dbReference type="AlphaFoldDB" id="A0AAV4LX32"/>